<dbReference type="RefSeq" id="WP_107724910.1">
    <property type="nucleotide sequence ID" value="NZ_PZZP01000001.1"/>
</dbReference>
<feature type="domain" description="Death" evidence="1">
    <location>
        <begin position="27"/>
        <end position="93"/>
    </location>
</feature>
<dbReference type="GO" id="GO:0007165">
    <property type="term" value="P:signal transduction"/>
    <property type="evidence" value="ECO:0007669"/>
    <property type="project" value="InterPro"/>
</dbReference>
<dbReference type="AlphaFoldDB" id="A0A2T4Z851"/>
<dbReference type="PROSITE" id="PS50017">
    <property type="entry name" value="DEATH_DOMAIN"/>
    <property type="match status" value="1"/>
</dbReference>
<dbReference type="Pfam" id="PF06133">
    <property type="entry name" value="Com_YlbF"/>
    <property type="match status" value="1"/>
</dbReference>
<dbReference type="InterPro" id="IPR010368">
    <property type="entry name" value="Com_YlbF"/>
</dbReference>
<evidence type="ECO:0000313" key="3">
    <source>
        <dbReference type="Proteomes" id="UP000241639"/>
    </source>
</evidence>
<dbReference type="SUPFAM" id="SSF158622">
    <property type="entry name" value="YheA/YmcA-like"/>
    <property type="match status" value="1"/>
</dbReference>
<reference evidence="2 3" key="1">
    <citation type="submission" date="2018-04" db="EMBL/GenBank/DDBJ databases">
        <title>Genomic Encyclopedia of Archaeal and Bacterial Type Strains, Phase II (KMG-II): from individual species to whole genera.</title>
        <authorList>
            <person name="Goeker M."/>
        </authorList>
    </citation>
    <scope>NUCLEOTIDE SEQUENCE [LARGE SCALE GENOMIC DNA]</scope>
    <source>
        <strain evidence="2 3">DSM 45169</strain>
    </source>
</reference>
<dbReference type="Proteomes" id="UP000241639">
    <property type="component" value="Unassembled WGS sequence"/>
</dbReference>
<dbReference type="EMBL" id="PZZP01000001">
    <property type="protein sequence ID" value="PTM58054.1"/>
    <property type="molecule type" value="Genomic_DNA"/>
</dbReference>
<comment type="caution">
    <text evidence="2">The sequence shown here is derived from an EMBL/GenBank/DDBJ whole genome shotgun (WGS) entry which is preliminary data.</text>
</comment>
<evidence type="ECO:0000313" key="2">
    <source>
        <dbReference type="EMBL" id="PTM58054.1"/>
    </source>
</evidence>
<sequence length="117" mass="13894">MDPMTKARELADALRSSEEVQVWERAWRELAAETRLADDLLRYQEMRLQVETCRWRGEEPSAQLMQRWQTLKNRLERESSFRRFLEAEKGMARLTAQIQQILARAISPPMPSSRSRM</sequence>
<organism evidence="2 3">
    <name type="scientific">Desmospora activa DSM 45169</name>
    <dbReference type="NCBI Taxonomy" id="1121389"/>
    <lineage>
        <taxon>Bacteria</taxon>
        <taxon>Bacillati</taxon>
        <taxon>Bacillota</taxon>
        <taxon>Bacilli</taxon>
        <taxon>Bacillales</taxon>
        <taxon>Thermoactinomycetaceae</taxon>
        <taxon>Desmospora</taxon>
    </lineage>
</organism>
<proteinExistence type="predicted"/>
<accession>A0A2T4Z851</accession>
<name>A0A2T4Z851_9BACL</name>
<evidence type="ECO:0000259" key="1">
    <source>
        <dbReference type="PROSITE" id="PS50017"/>
    </source>
</evidence>
<gene>
    <name evidence="2" type="ORF">C8J48_0626</name>
</gene>
<protein>
    <submittedName>
        <fullName evidence="2">Cell fate (Sporulation/competence/biofilm development) regulator YlbF (YheA/YmcA/DUF963 family)</fullName>
    </submittedName>
</protein>
<dbReference type="InterPro" id="IPR000488">
    <property type="entry name" value="Death_dom"/>
</dbReference>
<dbReference type="InterPro" id="IPR023378">
    <property type="entry name" value="YheA/YmcA-like_dom_sf"/>
</dbReference>
<dbReference type="Gene3D" id="1.20.1500.10">
    <property type="entry name" value="YheA/YmcA-like"/>
    <property type="match status" value="1"/>
</dbReference>
<keyword evidence="3" id="KW-1185">Reference proteome</keyword>